<dbReference type="GO" id="GO:0005886">
    <property type="term" value="C:plasma membrane"/>
    <property type="evidence" value="ECO:0007669"/>
    <property type="project" value="TreeGrafter"/>
</dbReference>
<dbReference type="EMBL" id="JNOM01000119">
    <property type="protein sequence ID" value="KNG86340.1"/>
    <property type="molecule type" value="Genomic_DNA"/>
</dbReference>
<evidence type="ECO:0000256" key="7">
    <source>
        <dbReference type="SAM" id="MobiDB-lite"/>
    </source>
</evidence>
<name>A0A0L1J3T6_ASPN3</name>
<evidence type="ECO:0000313" key="10">
    <source>
        <dbReference type="EMBL" id="KNG86340.1"/>
    </source>
</evidence>
<proteinExistence type="predicted"/>
<accession>A0A0L1J3T6</accession>
<evidence type="ECO:0000256" key="1">
    <source>
        <dbReference type="ARBA" id="ARBA00004167"/>
    </source>
</evidence>
<dbReference type="Proteomes" id="UP000037505">
    <property type="component" value="Unassembled WGS sequence"/>
</dbReference>
<dbReference type="STRING" id="1509407.A0A0L1J3T6"/>
<dbReference type="AlphaFoldDB" id="A0A0L1J3T6"/>
<protein>
    <recommendedName>
        <fullName evidence="9">WSC domain-containing protein</fullName>
    </recommendedName>
</protein>
<dbReference type="PANTHER" id="PTHR24269:SF23">
    <property type="entry name" value="PLASMA MEMBRANE SENSOR TRANSDUCER (EUROFUNG)"/>
    <property type="match status" value="1"/>
</dbReference>
<comment type="caution">
    <text evidence="10">The sequence shown here is derived from an EMBL/GenBank/DDBJ whole genome shotgun (WGS) entry which is preliminary data.</text>
</comment>
<keyword evidence="11" id="KW-1185">Reference proteome</keyword>
<feature type="chain" id="PRO_5005553351" description="WSC domain-containing protein" evidence="8">
    <location>
        <begin position="24"/>
        <end position="182"/>
    </location>
</feature>
<dbReference type="InterPro" id="IPR051836">
    <property type="entry name" value="Kremen_rcpt"/>
</dbReference>
<reference evidence="10 11" key="1">
    <citation type="submission" date="2014-06" db="EMBL/GenBank/DDBJ databases">
        <title>The Genome of the Aflatoxigenic Filamentous Fungus Aspergillus nomius.</title>
        <authorList>
            <person name="Moore M.G."/>
            <person name="Shannon B.M."/>
            <person name="Brian M.M."/>
        </authorList>
    </citation>
    <scope>NUCLEOTIDE SEQUENCE [LARGE SCALE GENOMIC DNA]</scope>
    <source>
        <strain evidence="10 11">NRRL 13137</strain>
    </source>
</reference>
<keyword evidence="6" id="KW-0325">Glycoprotein</keyword>
<keyword evidence="2" id="KW-0812">Transmembrane</keyword>
<dbReference type="OrthoDB" id="2019572at2759"/>
<evidence type="ECO:0000313" key="11">
    <source>
        <dbReference type="Proteomes" id="UP000037505"/>
    </source>
</evidence>
<dbReference type="RefSeq" id="XP_015407263.1">
    <property type="nucleotide sequence ID" value="XM_015549979.1"/>
</dbReference>
<feature type="region of interest" description="Disordered" evidence="7">
    <location>
        <begin position="130"/>
        <end position="170"/>
    </location>
</feature>
<evidence type="ECO:0000256" key="4">
    <source>
        <dbReference type="ARBA" id="ARBA00022989"/>
    </source>
</evidence>
<gene>
    <name evidence="10" type="ORF">ANOM_004722</name>
</gene>
<feature type="domain" description="WSC" evidence="9">
    <location>
        <begin position="25"/>
        <end position="114"/>
    </location>
</feature>
<evidence type="ECO:0000256" key="5">
    <source>
        <dbReference type="ARBA" id="ARBA00023136"/>
    </source>
</evidence>
<evidence type="ECO:0000256" key="3">
    <source>
        <dbReference type="ARBA" id="ARBA00022729"/>
    </source>
</evidence>
<dbReference type="GeneID" id="26806526"/>
<keyword evidence="3 8" id="KW-0732">Signal</keyword>
<feature type="signal peptide" evidence="8">
    <location>
        <begin position="1"/>
        <end position="23"/>
    </location>
</feature>
<evidence type="ECO:0000256" key="6">
    <source>
        <dbReference type="ARBA" id="ARBA00023180"/>
    </source>
</evidence>
<dbReference type="Pfam" id="PF01822">
    <property type="entry name" value="WSC"/>
    <property type="match status" value="1"/>
</dbReference>
<keyword evidence="5" id="KW-0472">Membrane</keyword>
<dbReference type="SMART" id="SM00321">
    <property type="entry name" value="WSC"/>
    <property type="match status" value="1"/>
</dbReference>
<organism evidence="10 11">
    <name type="scientific">Aspergillus nomiae NRRL (strain ATCC 15546 / NRRL 13137 / CBS 260.88 / M93)</name>
    <dbReference type="NCBI Taxonomy" id="1509407"/>
    <lineage>
        <taxon>Eukaryota</taxon>
        <taxon>Fungi</taxon>
        <taxon>Dikarya</taxon>
        <taxon>Ascomycota</taxon>
        <taxon>Pezizomycotina</taxon>
        <taxon>Eurotiomycetes</taxon>
        <taxon>Eurotiomycetidae</taxon>
        <taxon>Eurotiales</taxon>
        <taxon>Aspergillaceae</taxon>
        <taxon>Aspergillus</taxon>
        <taxon>Aspergillus subgen. Circumdati</taxon>
    </lineage>
</organism>
<comment type="subcellular location">
    <subcellularLocation>
        <location evidence="1">Membrane</location>
        <topology evidence="1">Single-pass membrane protein</topology>
    </subcellularLocation>
</comment>
<dbReference type="PANTHER" id="PTHR24269">
    <property type="entry name" value="KREMEN PROTEIN"/>
    <property type="match status" value="1"/>
</dbReference>
<sequence length="182" mass="18857">MKLFSISAAYLAVPMALLVSAQTQQMNKLGCYTDGTGFENKGSYAYQSLGYCAKVCSQAKAPYMGLHDGAECWCGTSQPDKKSLQPDDKCNKSCAGWPEDHCGSDTAWSVYQLSAAMKDATESVSASTSLASATPGSNSTASATTASATKSGSASQSASSTGATPTTSTSAATRRFKLPFFL</sequence>
<evidence type="ECO:0000259" key="9">
    <source>
        <dbReference type="PROSITE" id="PS51212"/>
    </source>
</evidence>
<dbReference type="PROSITE" id="PS51212">
    <property type="entry name" value="WSC"/>
    <property type="match status" value="1"/>
</dbReference>
<dbReference type="InterPro" id="IPR002889">
    <property type="entry name" value="WSC_carb-bd"/>
</dbReference>
<keyword evidence="4" id="KW-1133">Transmembrane helix</keyword>
<evidence type="ECO:0000256" key="8">
    <source>
        <dbReference type="SAM" id="SignalP"/>
    </source>
</evidence>
<evidence type="ECO:0000256" key="2">
    <source>
        <dbReference type="ARBA" id="ARBA00022692"/>
    </source>
</evidence>